<dbReference type="EMBL" id="UINC01188393">
    <property type="protein sequence ID" value="SVE01597.1"/>
    <property type="molecule type" value="Genomic_DNA"/>
</dbReference>
<evidence type="ECO:0000313" key="1">
    <source>
        <dbReference type="EMBL" id="SVE01597.1"/>
    </source>
</evidence>
<feature type="non-terminal residue" evidence="1">
    <location>
        <position position="24"/>
    </location>
</feature>
<reference evidence="1" key="1">
    <citation type="submission" date="2018-05" db="EMBL/GenBank/DDBJ databases">
        <authorList>
            <person name="Lanie J.A."/>
            <person name="Ng W.-L."/>
            <person name="Kazmierczak K.M."/>
            <person name="Andrzejewski T.M."/>
            <person name="Davidsen T.M."/>
            <person name="Wayne K.J."/>
            <person name="Tettelin H."/>
            <person name="Glass J.I."/>
            <person name="Rusch D."/>
            <person name="Podicherti R."/>
            <person name="Tsui H.-C.T."/>
            <person name="Winkler M.E."/>
        </authorList>
    </citation>
    <scope>NUCLEOTIDE SEQUENCE</scope>
</reference>
<accession>A0A383A183</accession>
<name>A0A383A183_9ZZZZ</name>
<dbReference type="AlphaFoldDB" id="A0A383A183"/>
<proteinExistence type="predicted"/>
<gene>
    <name evidence="1" type="ORF">METZ01_LOCUS454451</name>
</gene>
<organism evidence="1">
    <name type="scientific">marine metagenome</name>
    <dbReference type="NCBI Taxonomy" id="408172"/>
    <lineage>
        <taxon>unclassified sequences</taxon>
        <taxon>metagenomes</taxon>
        <taxon>ecological metagenomes</taxon>
    </lineage>
</organism>
<protein>
    <submittedName>
        <fullName evidence="1">Uncharacterized protein</fullName>
    </submittedName>
</protein>
<sequence length="24" mass="2664">MITGHVFNGKQVNCQLNPFSTLSQ</sequence>